<feature type="region of interest" description="Disordered" evidence="1">
    <location>
        <begin position="511"/>
        <end position="558"/>
    </location>
</feature>
<dbReference type="OrthoDB" id="8070224at2759"/>
<dbReference type="GO" id="GO:0005677">
    <property type="term" value="C:chromatin silencing complex"/>
    <property type="evidence" value="ECO:0007669"/>
    <property type="project" value="TreeGrafter"/>
</dbReference>
<feature type="compositionally biased region" description="Basic and acidic residues" evidence="1">
    <location>
        <begin position="156"/>
        <end position="170"/>
    </location>
</feature>
<feature type="region of interest" description="Disordered" evidence="1">
    <location>
        <begin position="239"/>
        <end position="258"/>
    </location>
</feature>
<feature type="compositionally biased region" description="Basic and acidic residues" evidence="1">
    <location>
        <begin position="248"/>
        <end position="258"/>
    </location>
</feature>
<name>A0A653DS97_CALMS</name>
<evidence type="ECO:0000313" key="3">
    <source>
        <dbReference type="Proteomes" id="UP000410492"/>
    </source>
</evidence>
<evidence type="ECO:0000313" key="2">
    <source>
        <dbReference type="EMBL" id="VEN63113.1"/>
    </source>
</evidence>
<dbReference type="GO" id="GO:0031507">
    <property type="term" value="P:heterochromatin formation"/>
    <property type="evidence" value="ECO:0007669"/>
    <property type="project" value="TreeGrafter"/>
</dbReference>
<feature type="compositionally biased region" description="Basic residues" evidence="1">
    <location>
        <begin position="107"/>
        <end position="117"/>
    </location>
</feature>
<dbReference type="GO" id="GO:0000976">
    <property type="term" value="F:transcription cis-regulatory region binding"/>
    <property type="evidence" value="ECO:0007669"/>
    <property type="project" value="TreeGrafter"/>
</dbReference>
<proteinExistence type="predicted"/>
<evidence type="ECO:0000256" key="1">
    <source>
        <dbReference type="SAM" id="MobiDB-lite"/>
    </source>
</evidence>
<dbReference type="GO" id="GO:0003682">
    <property type="term" value="F:chromatin binding"/>
    <property type="evidence" value="ECO:0007669"/>
    <property type="project" value="TreeGrafter"/>
</dbReference>
<feature type="region of interest" description="Disordered" evidence="1">
    <location>
        <begin position="400"/>
        <end position="483"/>
    </location>
</feature>
<keyword evidence="3" id="KW-1185">Reference proteome</keyword>
<feature type="compositionally biased region" description="Basic and acidic residues" evidence="1">
    <location>
        <begin position="401"/>
        <end position="413"/>
    </location>
</feature>
<dbReference type="InterPro" id="IPR053032">
    <property type="entry name" value="BAH_domain-containing"/>
</dbReference>
<dbReference type="GO" id="GO:0045892">
    <property type="term" value="P:negative regulation of DNA-templated transcription"/>
    <property type="evidence" value="ECO:0007669"/>
    <property type="project" value="TreeGrafter"/>
</dbReference>
<organism evidence="2 3">
    <name type="scientific">Callosobruchus maculatus</name>
    <name type="common">Southern cowpea weevil</name>
    <name type="synonym">Pulse bruchid</name>
    <dbReference type="NCBI Taxonomy" id="64391"/>
    <lineage>
        <taxon>Eukaryota</taxon>
        <taxon>Metazoa</taxon>
        <taxon>Ecdysozoa</taxon>
        <taxon>Arthropoda</taxon>
        <taxon>Hexapoda</taxon>
        <taxon>Insecta</taxon>
        <taxon>Pterygota</taxon>
        <taxon>Neoptera</taxon>
        <taxon>Endopterygota</taxon>
        <taxon>Coleoptera</taxon>
        <taxon>Polyphaga</taxon>
        <taxon>Cucujiformia</taxon>
        <taxon>Chrysomeloidea</taxon>
        <taxon>Chrysomelidae</taxon>
        <taxon>Bruchinae</taxon>
        <taxon>Bruchini</taxon>
        <taxon>Callosobruchus</taxon>
    </lineage>
</organism>
<feature type="compositionally biased region" description="Basic and acidic residues" evidence="1">
    <location>
        <begin position="544"/>
        <end position="558"/>
    </location>
</feature>
<feature type="region of interest" description="Disordered" evidence="1">
    <location>
        <begin position="92"/>
        <end position="121"/>
    </location>
</feature>
<dbReference type="Proteomes" id="UP000410492">
    <property type="component" value="Unassembled WGS sequence"/>
</dbReference>
<dbReference type="PANTHER" id="PTHR46576">
    <property type="entry name" value="BROMO ADJACENT HOMOLOGY DOMAIN-CONTAINING 1 PROTEIN"/>
    <property type="match status" value="1"/>
</dbReference>
<sequence length="678" mass="75886">MRSPSVKTDKNPKKEVIKYSVPRKKKRMADVKPPVRDTVSETISFVIKGKLTPIKPILIENKLNLLNKVNRRNVKEGKVVRKPRAVTKKTIAAPVNKKQKQNDSKVKKAQTKTARKSAHNDKKSKILIDVISQTPKILTKRTAKTEKPIKIAKKAPIRDCKPRKIKKESAVELPKPAKKLAKEKKSVKDEDKPSEDVPQKDAKGDSPDQEVKPKPVIKRKRAINVKPLKDKCVESKTVARPKKVVQKQKQDPKIEKPPVKITPLPVVVKTEVPSPPPEEECQQVPTQEVVKIKVEPEDNEEPVVKKRTYKKLKIQPKIQIVKKRVKSKNPDNDGQICKTKLFGFWNGPKRHRVASLNALAKVQCLYDNEGKGNLLDLMEEQSRMEYLAKVESLKLAQLAAAKKEPLKSSRESSPEPPTRTLRSVPGLRAVGKHWEHSDSSSSSDESDAPVKQIKEEKVDAKEVEQEGEKQGSSGQKKKRGKNELVMDLKDMVVRKRMASLNATAILAASYSTEKRQTSKTSKNDDSSSDESGSSEEYFAANKAQVKEEVPEDDGKKEEDRKLVEVHASPNKKVAVILNHQDTADVTITGVYVNSTTRSTRHEGYCSIAGMQYRISATSHTQTAAAAAVATAETLLRTGEATAANPQQQENVSHIFFYLAFILFHLFARKLQTMPPLQD</sequence>
<dbReference type="PANTHER" id="PTHR46576:SF1">
    <property type="entry name" value="BROMO ADJACENT HOMOLOGY DOMAIN-CONTAINING 1 PROTEIN"/>
    <property type="match status" value="1"/>
</dbReference>
<feature type="compositionally biased region" description="Basic and acidic residues" evidence="1">
    <location>
        <begin position="183"/>
        <end position="213"/>
    </location>
</feature>
<gene>
    <name evidence="2" type="ORF">CALMAC_LOCUS20035</name>
</gene>
<dbReference type="AlphaFoldDB" id="A0A653DS97"/>
<reference evidence="2 3" key="1">
    <citation type="submission" date="2019-01" db="EMBL/GenBank/DDBJ databases">
        <authorList>
            <person name="Sayadi A."/>
        </authorList>
    </citation>
    <scope>NUCLEOTIDE SEQUENCE [LARGE SCALE GENOMIC DNA]</scope>
</reference>
<feature type="compositionally biased region" description="Basic and acidic residues" evidence="1">
    <location>
        <begin position="452"/>
        <end position="469"/>
    </location>
</feature>
<feature type="region of interest" description="Disordered" evidence="1">
    <location>
        <begin position="149"/>
        <end position="223"/>
    </location>
</feature>
<dbReference type="EMBL" id="CAACVG010014403">
    <property type="protein sequence ID" value="VEN63113.1"/>
    <property type="molecule type" value="Genomic_DNA"/>
</dbReference>
<feature type="compositionally biased region" description="Basic and acidic residues" evidence="1">
    <location>
        <begin position="512"/>
        <end position="525"/>
    </location>
</feature>
<protein>
    <submittedName>
        <fullName evidence="2">Uncharacterized protein</fullName>
    </submittedName>
</protein>
<accession>A0A653DS97</accession>